<dbReference type="RefSeq" id="WP_126991123.1">
    <property type="nucleotide sequence ID" value="NZ_JTFC01000032.1"/>
</dbReference>
<sequence length="95" mass="10751">MAQDFHGLTFVEYDEDGGETVYKILSRVEPTNSEKTYLIFCEDTDDETAEIFIEAAEVLPADDGGEALFEIESEEEWEMLEEVINTIMSLDDSAN</sequence>
<dbReference type="AlphaFoldDB" id="A0A433RRY0"/>
<name>A0A433RRY0_9BACL</name>
<dbReference type="InterPro" id="IPR009711">
    <property type="entry name" value="UPF0473"/>
</dbReference>
<keyword evidence="3" id="KW-1185">Reference proteome</keyword>
<proteinExistence type="inferred from homology"/>
<dbReference type="Pfam" id="PF06949">
    <property type="entry name" value="DUF1292"/>
    <property type="match status" value="1"/>
</dbReference>
<dbReference type="OrthoDB" id="2455626at2"/>
<dbReference type="EMBL" id="JTFC01000032">
    <property type="protein sequence ID" value="RUS54394.1"/>
    <property type="molecule type" value="Genomic_DNA"/>
</dbReference>
<reference evidence="2 3" key="1">
    <citation type="submission" date="2014-11" db="EMBL/GenBank/DDBJ databases">
        <title>Genome sequence and analysis of novel Kurthia sp.</title>
        <authorList>
            <person name="Lawson J.N."/>
            <person name="Gonzalez J.E."/>
            <person name="Rinauldi L."/>
            <person name="Xuan Z."/>
            <person name="Firman A."/>
            <person name="Shaddox L."/>
            <person name="Trudeau A."/>
            <person name="Shah S."/>
            <person name="Reiman D."/>
        </authorList>
    </citation>
    <scope>NUCLEOTIDE SEQUENCE [LARGE SCALE GENOMIC DNA]</scope>
    <source>
        <strain evidence="2 3">3B1D</strain>
    </source>
</reference>
<dbReference type="Proteomes" id="UP000288623">
    <property type="component" value="Unassembled WGS sequence"/>
</dbReference>
<gene>
    <name evidence="2" type="ORF">QI30_13325</name>
</gene>
<comment type="caution">
    <text evidence="2">The sequence shown here is derived from an EMBL/GenBank/DDBJ whole genome shotgun (WGS) entry which is preliminary data.</text>
</comment>
<dbReference type="PANTHER" id="PTHR40066:SF1">
    <property type="entry name" value="UPF0473 PROTEIN CBO2561_CLC_2432"/>
    <property type="match status" value="1"/>
</dbReference>
<evidence type="ECO:0000313" key="2">
    <source>
        <dbReference type="EMBL" id="RUS54394.1"/>
    </source>
</evidence>
<organism evidence="2 3">
    <name type="scientific">Candidatus Kurthia intestinigallinarum</name>
    <dbReference type="NCBI Taxonomy" id="1562256"/>
    <lineage>
        <taxon>Bacteria</taxon>
        <taxon>Bacillati</taxon>
        <taxon>Bacillota</taxon>
        <taxon>Bacilli</taxon>
        <taxon>Bacillales</taxon>
        <taxon>Caryophanaceae</taxon>
        <taxon>Kurthia</taxon>
    </lineage>
</organism>
<dbReference type="PANTHER" id="PTHR40066">
    <property type="entry name" value="UPF0473 PROTEIN CBO2561/CLC_2432"/>
    <property type="match status" value="1"/>
</dbReference>
<protein>
    <submittedName>
        <fullName evidence="2">Uncharacterized protein</fullName>
    </submittedName>
</protein>
<evidence type="ECO:0000313" key="3">
    <source>
        <dbReference type="Proteomes" id="UP000288623"/>
    </source>
</evidence>
<accession>A0A433RRY0</accession>
<comment type="similarity">
    <text evidence="1">Belongs to the UPF0473 family.</text>
</comment>
<evidence type="ECO:0000256" key="1">
    <source>
        <dbReference type="ARBA" id="ARBA00008439"/>
    </source>
</evidence>